<keyword evidence="2" id="KW-1185">Reference proteome</keyword>
<dbReference type="Proteomes" id="UP000184278">
    <property type="component" value="Unassembled WGS sequence"/>
</dbReference>
<reference evidence="2" key="1">
    <citation type="submission" date="2016-11" db="EMBL/GenBank/DDBJ databases">
        <authorList>
            <person name="Varghese N."/>
            <person name="Submissions S."/>
        </authorList>
    </citation>
    <scope>NUCLEOTIDE SEQUENCE [LARGE SCALE GENOMIC DNA]</scope>
    <source>
        <strain evidence="2">DSM 3071</strain>
    </source>
</reference>
<protein>
    <submittedName>
        <fullName evidence="1">Uncharacterized protein</fullName>
    </submittedName>
</protein>
<dbReference type="EMBL" id="FQXK01000028">
    <property type="protein sequence ID" value="SHI37964.1"/>
    <property type="molecule type" value="Genomic_DNA"/>
</dbReference>
<sequence length="48" mass="5623">MRTELYDFSSVLNDFGILLLESIELRSMGANFQIINIIILFGFNYDEF</sequence>
<evidence type="ECO:0000313" key="1">
    <source>
        <dbReference type="EMBL" id="SHI37964.1"/>
    </source>
</evidence>
<organism evidence="1 2">
    <name type="scientific">Butyrivibrio fibrisolvens DSM 3071</name>
    <dbReference type="NCBI Taxonomy" id="1121131"/>
    <lineage>
        <taxon>Bacteria</taxon>
        <taxon>Bacillati</taxon>
        <taxon>Bacillota</taxon>
        <taxon>Clostridia</taxon>
        <taxon>Lachnospirales</taxon>
        <taxon>Lachnospiraceae</taxon>
        <taxon>Butyrivibrio</taxon>
    </lineage>
</organism>
<dbReference type="AlphaFoldDB" id="A0A1M6AN79"/>
<proteinExistence type="predicted"/>
<evidence type="ECO:0000313" key="2">
    <source>
        <dbReference type="Proteomes" id="UP000184278"/>
    </source>
</evidence>
<accession>A0A1M6AN79</accession>
<gene>
    <name evidence="1" type="ORF">SAMN02745229_02985</name>
</gene>
<name>A0A1M6AN79_BUTFI</name>